<reference evidence="2" key="1">
    <citation type="journal article" date="2014" name="Front. Microbiol.">
        <title>High frequency of phylogenetically diverse reductive dehalogenase-homologous genes in deep subseafloor sedimentary metagenomes.</title>
        <authorList>
            <person name="Kawai M."/>
            <person name="Futagami T."/>
            <person name="Toyoda A."/>
            <person name="Takaki Y."/>
            <person name="Nishi S."/>
            <person name="Hori S."/>
            <person name="Arai W."/>
            <person name="Tsubouchi T."/>
            <person name="Morono Y."/>
            <person name="Uchiyama I."/>
            <person name="Ito T."/>
            <person name="Fujiyama A."/>
            <person name="Inagaki F."/>
            <person name="Takami H."/>
        </authorList>
    </citation>
    <scope>NUCLEOTIDE SEQUENCE</scope>
    <source>
        <strain evidence="2">Expedition CK06-06</strain>
    </source>
</reference>
<organism evidence="2">
    <name type="scientific">marine sediment metagenome</name>
    <dbReference type="NCBI Taxonomy" id="412755"/>
    <lineage>
        <taxon>unclassified sequences</taxon>
        <taxon>metagenomes</taxon>
        <taxon>ecological metagenomes</taxon>
    </lineage>
</organism>
<evidence type="ECO:0000313" key="2">
    <source>
        <dbReference type="EMBL" id="GAJ18919.1"/>
    </source>
</evidence>
<proteinExistence type="predicted"/>
<comment type="caution">
    <text evidence="2">The sequence shown here is derived from an EMBL/GenBank/DDBJ whole genome shotgun (WGS) entry which is preliminary data.</text>
</comment>
<dbReference type="AlphaFoldDB" id="X1UN25"/>
<name>X1UN25_9ZZZZ</name>
<dbReference type="GO" id="GO:0046872">
    <property type="term" value="F:metal ion binding"/>
    <property type="evidence" value="ECO:0007669"/>
    <property type="project" value="InterPro"/>
</dbReference>
<dbReference type="InterPro" id="IPR011765">
    <property type="entry name" value="Pept_M16_N"/>
</dbReference>
<feature type="domain" description="Peptidase M16 N-terminal" evidence="1">
    <location>
        <begin position="46"/>
        <end position="93"/>
    </location>
</feature>
<feature type="non-terminal residue" evidence="2">
    <location>
        <position position="101"/>
    </location>
</feature>
<dbReference type="EMBL" id="BARW01036572">
    <property type="protein sequence ID" value="GAJ18919.1"/>
    <property type="molecule type" value="Genomic_DNA"/>
</dbReference>
<dbReference type="Gene3D" id="3.30.830.10">
    <property type="entry name" value="Metalloenzyme, LuxS/M16 peptidase-like"/>
    <property type="match status" value="1"/>
</dbReference>
<gene>
    <name evidence="2" type="ORF">S12H4_56731</name>
</gene>
<sequence length="101" mass="11400">MINKKYLVIVTFLHLALSGFLFAGQEIKNSSFPVTYFQLENGLNFILSEDHSLPVISVMVAYKVGSINEQPSKTGLSYLLENLMFQGSRNVGRMQHISFIQ</sequence>
<evidence type="ECO:0000259" key="1">
    <source>
        <dbReference type="Pfam" id="PF00675"/>
    </source>
</evidence>
<dbReference type="SUPFAM" id="SSF63411">
    <property type="entry name" value="LuxS/MPP-like metallohydrolase"/>
    <property type="match status" value="1"/>
</dbReference>
<protein>
    <recommendedName>
        <fullName evidence="1">Peptidase M16 N-terminal domain-containing protein</fullName>
    </recommendedName>
</protein>
<accession>X1UN25</accession>
<dbReference type="Pfam" id="PF00675">
    <property type="entry name" value="Peptidase_M16"/>
    <property type="match status" value="1"/>
</dbReference>
<dbReference type="InterPro" id="IPR011249">
    <property type="entry name" value="Metalloenz_LuxS/M16"/>
</dbReference>